<keyword evidence="2 6" id="KW-0328">Glycosyltransferase</keyword>
<feature type="active site" description="Proton acceptor" evidence="6">
    <location>
        <position position="50"/>
    </location>
</feature>
<evidence type="ECO:0000256" key="6">
    <source>
        <dbReference type="PROSITE-ProRule" id="PRU01362"/>
    </source>
</evidence>
<comment type="caution">
    <text evidence="6">Lacks conserved residue(s) required for the propagation of feature annotation.</text>
</comment>
<dbReference type="AlphaFoldDB" id="A0A4V1N5E9"/>
<dbReference type="GO" id="GO:0003677">
    <property type="term" value="F:DNA binding"/>
    <property type="evidence" value="ECO:0007669"/>
    <property type="project" value="UniProtKB-UniRule"/>
</dbReference>
<keyword evidence="5 6" id="KW-0238">DNA-binding</keyword>
<keyword evidence="3 6" id="KW-0808">Transferase</keyword>
<dbReference type="GO" id="GO:0016757">
    <property type="term" value="F:glycosyltransferase activity"/>
    <property type="evidence" value="ECO:0007669"/>
    <property type="project" value="UniProtKB-UniRule"/>
</dbReference>
<evidence type="ECO:0000313" key="8">
    <source>
        <dbReference type="EMBL" id="RXR35426.1"/>
    </source>
</evidence>
<evidence type="ECO:0000313" key="9">
    <source>
        <dbReference type="Proteomes" id="UP000289734"/>
    </source>
</evidence>
<dbReference type="PROSITE" id="PS52018">
    <property type="entry name" value="DART"/>
    <property type="match status" value="1"/>
</dbReference>
<comment type="similarity">
    <text evidence="6">Belongs to the DarT ADP-ribosyltransferase family.</text>
</comment>
<keyword evidence="9" id="KW-1185">Reference proteome</keyword>
<dbReference type="Proteomes" id="UP000289734">
    <property type="component" value="Unassembled WGS sequence"/>
</dbReference>
<evidence type="ECO:0000259" key="7">
    <source>
        <dbReference type="PROSITE" id="PS52018"/>
    </source>
</evidence>
<gene>
    <name evidence="8" type="ORF">EQG68_00595</name>
</gene>
<comment type="caution">
    <text evidence="8">The sequence shown here is derived from an EMBL/GenBank/DDBJ whole genome shotgun (WGS) entry which is preliminary data.</text>
</comment>
<feature type="binding site" evidence="6">
    <location>
        <position position="50"/>
    </location>
    <ligand>
        <name>NAD(+)</name>
        <dbReference type="ChEBI" id="CHEBI:57540"/>
    </ligand>
</feature>
<protein>
    <submittedName>
        <fullName evidence="8">DUF4433 domain-containing protein</fullName>
    </submittedName>
</protein>
<accession>A0A4V1N5E9</accession>
<dbReference type="Pfam" id="PF14487">
    <property type="entry name" value="DarT"/>
    <property type="match status" value="1"/>
</dbReference>
<keyword evidence="1 6" id="KW-1277">Toxin-antitoxin system</keyword>
<dbReference type="OrthoDB" id="9813972at2"/>
<evidence type="ECO:0000256" key="3">
    <source>
        <dbReference type="ARBA" id="ARBA00022679"/>
    </source>
</evidence>
<dbReference type="EMBL" id="SBKQ01000001">
    <property type="protein sequence ID" value="RXR35426.1"/>
    <property type="molecule type" value="Genomic_DNA"/>
</dbReference>
<sequence>MIDLNKTYLYRMTHIENVPHILLHGITHRNSPNANPGFTPIGDPSLISTRDIFQLDNGKLLGDYVPFYFGTRTPMLYVIQKGFNGLNPTPAQDVVYCVTSVQKIIESELTFVFTDGHAVDCLSTQYNQHDVNHLEDLLDWQAVKSINWKSETDLDLKRRKQAEFLVLGDVAPIHILGFVVYNEVAYNRLLEMGLPKNQIHINNNHYFAI</sequence>
<reference evidence="9" key="1">
    <citation type="submission" date="2019-01" db="EMBL/GenBank/DDBJ databases">
        <title>Cytophagaceae bacterium strain CAR-16.</title>
        <authorList>
            <person name="Chen W.-M."/>
        </authorList>
    </citation>
    <scope>NUCLEOTIDE SEQUENCE [LARGE SCALE GENOMIC DNA]</scope>
    <source>
        <strain evidence="9">ICH-30</strain>
    </source>
</reference>
<evidence type="ECO:0000256" key="1">
    <source>
        <dbReference type="ARBA" id="ARBA00022649"/>
    </source>
</evidence>
<comment type="catalytic activity">
    <reaction evidence="6">
        <text>a thymidine in DNA + NAD(+) = an N-(ADP-alpha-D-ribosyl)-thymidine in DNA + nicotinamide + H(+)</text>
        <dbReference type="Rhea" id="RHEA:71651"/>
        <dbReference type="Rhea" id="RHEA-COMP:13556"/>
        <dbReference type="Rhea" id="RHEA-COMP:18051"/>
        <dbReference type="ChEBI" id="CHEBI:15378"/>
        <dbReference type="ChEBI" id="CHEBI:17154"/>
        <dbReference type="ChEBI" id="CHEBI:57540"/>
        <dbReference type="ChEBI" id="CHEBI:137386"/>
        <dbReference type="ChEBI" id="CHEBI:191199"/>
    </reaction>
</comment>
<dbReference type="GO" id="GO:0016779">
    <property type="term" value="F:nucleotidyltransferase activity"/>
    <property type="evidence" value="ECO:0007669"/>
    <property type="project" value="UniProtKB-UniRule"/>
</dbReference>
<keyword evidence="4 6" id="KW-0548">Nucleotidyltransferase</keyword>
<evidence type="ECO:0000256" key="4">
    <source>
        <dbReference type="ARBA" id="ARBA00022695"/>
    </source>
</evidence>
<feature type="domain" description="DarT" evidence="7">
    <location>
        <begin position="7"/>
        <end position="207"/>
    </location>
</feature>
<feature type="active site" evidence="6">
    <location>
        <position position="163"/>
    </location>
</feature>
<name>A0A4V1N5E9_9FLAO</name>
<organism evidence="8 9">
    <name type="scientific">Flavobacterium piscinae</name>
    <dbReference type="NCBI Taxonomy" id="2506424"/>
    <lineage>
        <taxon>Bacteria</taxon>
        <taxon>Pseudomonadati</taxon>
        <taxon>Bacteroidota</taxon>
        <taxon>Flavobacteriia</taxon>
        <taxon>Flavobacteriales</taxon>
        <taxon>Flavobacteriaceae</taxon>
        <taxon>Flavobacterium</taxon>
    </lineage>
</organism>
<dbReference type="InterPro" id="IPR029494">
    <property type="entry name" value="DarT"/>
</dbReference>
<evidence type="ECO:0000256" key="5">
    <source>
        <dbReference type="ARBA" id="ARBA00023125"/>
    </source>
</evidence>
<evidence type="ECO:0000256" key="2">
    <source>
        <dbReference type="ARBA" id="ARBA00022676"/>
    </source>
</evidence>
<proteinExistence type="inferred from homology"/>
<feature type="binding site" evidence="6">
    <location>
        <begin position="11"/>
        <end position="13"/>
    </location>
    <ligand>
        <name>NAD(+)</name>
        <dbReference type="ChEBI" id="CHEBI:57540"/>
    </ligand>
</feature>